<feature type="compositionally biased region" description="Basic and acidic residues" evidence="5">
    <location>
        <begin position="120"/>
        <end position="137"/>
    </location>
</feature>
<dbReference type="GeneID" id="105366623"/>
<feature type="region of interest" description="Disordered" evidence="5">
    <location>
        <begin position="102"/>
        <end position="137"/>
    </location>
</feature>
<keyword evidence="1" id="KW-0479">Metal-binding</keyword>
<feature type="region of interest" description="Disordered" evidence="5">
    <location>
        <begin position="1"/>
        <end position="48"/>
    </location>
</feature>
<evidence type="ECO:0000256" key="2">
    <source>
        <dbReference type="ARBA" id="ARBA00022771"/>
    </source>
</evidence>
<feature type="compositionally biased region" description="Polar residues" evidence="5">
    <location>
        <begin position="1"/>
        <end position="18"/>
    </location>
</feature>
<keyword evidence="3" id="KW-0862">Zinc</keyword>
<dbReference type="PROSITE" id="PS01360">
    <property type="entry name" value="ZF_MYND_1"/>
    <property type="match status" value="1"/>
</dbReference>
<dbReference type="PROSITE" id="PS50865">
    <property type="entry name" value="ZF_MYND_2"/>
    <property type="match status" value="1"/>
</dbReference>
<organism evidence="7 8">
    <name type="scientific">Ceratosolen solmsi marchali</name>
    <dbReference type="NCBI Taxonomy" id="326594"/>
    <lineage>
        <taxon>Eukaryota</taxon>
        <taxon>Metazoa</taxon>
        <taxon>Ecdysozoa</taxon>
        <taxon>Arthropoda</taxon>
        <taxon>Hexapoda</taxon>
        <taxon>Insecta</taxon>
        <taxon>Pterygota</taxon>
        <taxon>Neoptera</taxon>
        <taxon>Endopterygota</taxon>
        <taxon>Hymenoptera</taxon>
        <taxon>Apocrita</taxon>
        <taxon>Proctotrupomorpha</taxon>
        <taxon>Chalcidoidea</taxon>
        <taxon>Agaonidae</taxon>
        <taxon>Agaoninae</taxon>
        <taxon>Ceratosolen</taxon>
    </lineage>
</organism>
<evidence type="ECO:0000259" key="6">
    <source>
        <dbReference type="PROSITE" id="PS50865"/>
    </source>
</evidence>
<feature type="region of interest" description="Disordered" evidence="5">
    <location>
        <begin position="202"/>
        <end position="240"/>
    </location>
</feature>
<dbReference type="RefSeq" id="XP_011503425.1">
    <property type="nucleotide sequence ID" value="XM_011505123.1"/>
</dbReference>
<accession>A0AAJ6YSK7</accession>
<evidence type="ECO:0000256" key="5">
    <source>
        <dbReference type="SAM" id="MobiDB-lite"/>
    </source>
</evidence>
<evidence type="ECO:0000256" key="4">
    <source>
        <dbReference type="PROSITE-ProRule" id="PRU00134"/>
    </source>
</evidence>
<gene>
    <name evidence="8" type="primary">LOC105366623</name>
</gene>
<keyword evidence="7" id="KW-1185">Reference proteome</keyword>
<proteinExistence type="predicted"/>
<sequence>MTSPWTSAQSAQSAQFNRRLSWGGPGGREPYPQQISPYGYGANEAGPWDPAQILARSQEFAYPLDCRTLVQGDKYEAAENVLGAQRMYEGAATAEQVKIHESMGPQKPEVKGSQPGASKVEVRKPSSRSARETHIESEQFPTLGNWVASLIGKQTAERASTKLAPDAIGQKPYYQPQSPSTAESYKSTADLGSTGTMASNYMGNGYASIPGRWTTDQQQQQQQQRQQRQTGQSSQQDQLPGTRFLPRQQSFHAPISSTSAALSYSSKYSADLYQSPALLGYNALYPYVTSMTYPRLPSEASLGQQRVSPFAPLESRFYSEVGEVRMPGPIGKRVDYVEQQSQYARMFTPRELRAYEQQRTGQQRQKIVSPEVSRAGIAKQFNSGVPYGRGSNNASLGEVRKRPGQNLRCSNCGALGSRFECLGCETAVYCNEFCQTQHWSIHVVQCPKIMPKLKKVG</sequence>
<feature type="domain" description="MYND-type" evidence="6">
    <location>
        <begin position="409"/>
        <end position="446"/>
    </location>
</feature>
<feature type="region of interest" description="Disordered" evidence="5">
    <location>
        <begin position="161"/>
        <end position="189"/>
    </location>
</feature>
<dbReference type="KEGG" id="csol:105366623"/>
<evidence type="ECO:0000256" key="1">
    <source>
        <dbReference type="ARBA" id="ARBA00022723"/>
    </source>
</evidence>
<keyword evidence="2 4" id="KW-0863">Zinc-finger</keyword>
<dbReference type="AlphaFoldDB" id="A0AAJ6YSK7"/>
<dbReference type="InterPro" id="IPR002893">
    <property type="entry name" value="Znf_MYND"/>
</dbReference>
<feature type="compositionally biased region" description="Polar residues" evidence="5">
    <location>
        <begin position="175"/>
        <end position="189"/>
    </location>
</feature>
<evidence type="ECO:0000256" key="3">
    <source>
        <dbReference type="ARBA" id="ARBA00022833"/>
    </source>
</evidence>
<evidence type="ECO:0000313" key="8">
    <source>
        <dbReference type="RefSeq" id="XP_011503425.1"/>
    </source>
</evidence>
<dbReference type="SUPFAM" id="SSF144232">
    <property type="entry name" value="HIT/MYND zinc finger-like"/>
    <property type="match status" value="1"/>
</dbReference>
<protein>
    <submittedName>
        <fullName evidence="8">Uncharacterized protein LOC105366623</fullName>
    </submittedName>
</protein>
<reference evidence="8" key="1">
    <citation type="submission" date="2025-08" db="UniProtKB">
        <authorList>
            <consortium name="RefSeq"/>
        </authorList>
    </citation>
    <scope>IDENTIFICATION</scope>
</reference>
<dbReference type="Gene3D" id="6.10.140.2220">
    <property type="match status" value="1"/>
</dbReference>
<dbReference type="Pfam" id="PF01753">
    <property type="entry name" value="zf-MYND"/>
    <property type="match status" value="1"/>
</dbReference>
<dbReference type="Proteomes" id="UP000695007">
    <property type="component" value="Unplaced"/>
</dbReference>
<name>A0AAJ6YSK7_9HYME</name>
<evidence type="ECO:0000313" key="7">
    <source>
        <dbReference type="Proteomes" id="UP000695007"/>
    </source>
</evidence>
<dbReference type="GO" id="GO:0008270">
    <property type="term" value="F:zinc ion binding"/>
    <property type="evidence" value="ECO:0007669"/>
    <property type="project" value="UniProtKB-KW"/>
</dbReference>
<feature type="compositionally biased region" description="Low complexity" evidence="5">
    <location>
        <begin position="215"/>
        <end position="238"/>
    </location>
</feature>